<evidence type="ECO:0000313" key="3">
    <source>
        <dbReference type="Proteomes" id="UP000052978"/>
    </source>
</evidence>
<protein>
    <submittedName>
        <fullName evidence="2">Uncharacterized protein</fullName>
    </submittedName>
</protein>
<name>S7PQS4_MYOBR</name>
<evidence type="ECO:0000313" key="2">
    <source>
        <dbReference type="EMBL" id="EPQ10817.1"/>
    </source>
</evidence>
<feature type="region of interest" description="Disordered" evidence="1">
    <location>
        <begin position="15"/>
        <end position="69"/>
    </location>
</feature>
<dbReference type="Proteomes" id="UP000052978">
    <property type="component" value="Unassembled WGS sequence"/>
</dbReference>
<proteinExistence type="predicted"/>
<reference evidence="2 3" key="1">
    <citation type="journal article" date="2013" name="Nat. Commun.">
        <title>Genome analysis reveals insights into physiology and longevity of the Brandt's bat Myotis brandtii.</title>
        <authorList>
            <person name="Seim I."/>
            <person name="Fang X."/>
            <person name="Xiong Z."/>
            <person name="Lobanov A.V."/>
            <person name="Huang Z."/>
            <person name="Ma S."/>
            <person name="Feng Y."/>
            <person name="Turanov A.A."/>
            <person name="Zhu Y."/>
            <person name="Lenz T.L."/>
            <person name="Gerashchenko M.V."/>
            <person name="Fan D."/>
            <person name="Hee Yim S."/>
            <person name="Yao X."/>
            <person name="Jordan D."/>
            <person name="Xiong Y."/>
            <person name="Ma Y."/>
            <person name="Lyapunov A.N."/>
            <person name="Chen G."/>
            <person name="Kulakova O.I."/>
            <person name="Sun Y."/>
            <person name="Lee S.G."/>
            <person name="Bronson R.T."/>
            <person name="Moskalev A.A."/>
            <person name="Sunyaev S.R."/>
            <person name="Zhang G."/>
            <person name="Krogh A."/>
            <person name="Wang J."/>
            <person name="Gladyshev V.N."/>
        </authorList>
    </citation>
    <scope>NUCLEOTIDE SEQUENCE [LARGE SCALE GENOMIC DNA]</scope>
</reference>
<feature type="compositionally biased region" description="Pro residues" evidence="1">
    <location>
        <begin position="42"/>
        <end position="55"/>
    </location>
</feature>
<evidence type="ECO:0000256" key="1">
    <source>
        <dbReference type="SAM" id="MobiDB-lite"/>
    </source>
</evidence>
<gene>
    <name evidence="2" type="ORF">D623_10009620</name>
</gene>
<feature type="compositionally biased region" description="Gly residues" evidence="1">
    <location>
        <begin position="21"/>
        <end position="32"/>
    </location>
</feature>
<accession>S7PQS4</accession>
<sequence>MPPQDLWGGTEQAFRASWGGAPAGGAAVGVGLPGVPTWLNPPLSPRAPGSSPPGGPALSVGQLSQRDSL</sequence>
<dbReference type="EMBL" id="KE163085">
    <property type="protein sequence ID" value="EPQ10817.1"/>
    <property type="molecule type" value="Genomic_DNA"/>
</dbReference>
<keyword evidence="3" id="KW-1185">Reference proteome</keyword>
<organism evidence="2 3">
    <name type="scientific">Myotis brandtii</name>
    <name type="common">Brandt's bat</name>
    <dbReference type="NCBI Taxonomy" id="109478"/>
    <lineage>
        <taxon>Eukaryota</taxon>
        <taxon>Metazoa</taxon>
        <taxon>Chordata</taxon>
        <taxon>Craniata</taxon>
        <taxon>Vertebrata</taxon>
        <taxon>Euteleostomi</taxon>
        <taxon>Mammalia</taxon>
        <taxon>Eutheria</taxon>
        <taxon>Laurasiatheria</taxon>
        <taxon>Chiroptera</taxon>
        <taxon>Yangochiroptera</taxon>
        <taxon>Vespertilionidae</taxon>
        <taxon>Myotis</taxon>
    </lineage>
</organism>
<dbReference type="AlphaFoldDB" id="S7PQS4"/>